<reference evidence="8" key="1">
    <citation type="submission" date="2021-03" db="EMBL/GenBank/DDBJ databases">
        <title>Revisited historic fungal species revealed as producer of novel bioactive compounds through whole genome sequencing and comparative genomics.</title>
        <authorList>
            <person name="Vignolle G.A."/>
            <person name="Hochenegger N."/>
            <person name="Mach R.L."/>
            <person name="Mach-Aigner A.R."/>
            <person name="Javad Rahimi M."/>
            <person name="Salim K.A."/>
            <person name="Chan C.M."/>
            <person name="Lim L.B.L."/>
            <person name="Cai F."/>
            <person name="Druzhinina I.S."/>
            <person name="U'Ren J.M."/>
            <person name="Derntl C."/>
        </authorList>
    </citation>
    <scope>NUCLEOTIDE SEQUENCE</scope>
    <source>
        <strain evidence="8">TUCIM 5799</strain>
    </source>
</reference>
<name>A0A9Q0AGL7_9PEZI</name>
<dbReference type="SUPFAM" id="SSF56112">
    <property type="entry name" value="Protein kinase-like (PK-like)"/>
    <property type="match status" value="1"/>
</dbReference>
<evidence type="ECO:0000256" key="2">
    <source>
        <dbReference type="ARBA" id="ARBA00022679"/>
    </source>
</evidence>
<dbReference type="InterPro" id="IPR000719">
    <property type="entry name" value="Prot_kinase_dom"/>
</dbReference>
<protein>
    <recommendedName>
        <fullName evidence="7">Protein kinase domain-containing protein</fullName>
    </recommendedName>
</protein>
<evidence type="ECO:0000256" key="3">
    <source>
        <dbReference type="ARBA" id="ARBA00022741"/>
    </source>
</evidence>
<dbReference type="PANTHER" id="PTHR45646">
    <property type="entry name" value="SERINE/THREONINE-PROTEIN KINASE DOA-RELATED"/>
    <property type="match status" value="1"/>
</dbReference>
<dbReference type="Proteomes" id="UP000829685">
    <property type="component" value="Unassembled WGS sequence"/>
</dbReference>
<dbReference type="GO" id="GO:0004674">
    <property type="term" value="F:protein serine/threonine kinase activity"/>
    <property type="evidence" value="ECO:0007669"/>
    <property type="project" value="UniProtKB-KW"/>
</dbReference>
<dbReference type="PANTHER" id="PTHR45646:SF11">
    <property type="entry name" value="SERINE_THREONINE-PROTEIN KINASE DOA"/>
    <property type="match status" value="1"/>
</dbReference>
<dbReference type="Gene3D" id="1.10.510.10">
    <property type="entry name" value="Transferase(Phosphotransferase) domain 1"/>
    <property type="match status" value="1"/>
</dbReference>
<keyword evidence="2" id="KW-0808">Transferase</keyword>
<dbReference type="Gene3D" id="3.30.200.20">
    <property type="entry name" value="Phosphorylase Kinase, domain 1"/>
    <property type="match status" value="1"/>
</dbReference>
<proteinExistence type="predicted"/>
<keyword evidence="1" id="KW-0723">Serine/threonine-protein kinase</keyword>
<dbReference type="SMART" id="SM00220">
    <property type="entry name" value="S_TKc"/>
    <property type="match status" value="1"/>
</dbReference>
<feature type="binding site" evidence="6">
    <location>
        <position position="99"/>
    </location>
    <ligand>
        <name>ATP</name>
        <dbReference type="ChEBI" id="CHEBI:30616"/>
    </ligand>
</feature>
<evidence type="ECO:0000313" key="9">
    <source>
        <dbReference type="Proteomes" id="UP000829685"/>
    </source>
</evidence>
<evidence type="ECO:0000256" key="6">
    <source>
        <dbReference type="PROSITE-ProRule" id="PRU10141"/>
    </source>
</evidence>
<dbReference type="PROSITE" id="PS00107">
    <property type="entry name" value="PROTEIN_KINASE_ATP"/>
    <property type="match status" value="1"/>
</dbReference>
<dbReference type="InterPro" id="IPR011009">
    <property type="entry name" value="Kinase-like_dom_sf"/>
</dbReference>
<evidence type="ECO:0000256" key="4">
    <source>
        <dbReference type="ARBA" id="ARBA00022777"/>
    </source>
</evidence>
<gene>
    <name evidence="8" type="ORF">JX265_012572</name>
</gene>
<comment type="caution">
    <text evidence="8">The sequence shown here is derived from an EMBL/GenBank/DDBJ whole genome shotgun (WGS) entry which is preliminary data.</text>
</comment>
<sequence length="460" mass="51758">MPSDELGGSPLTEAKLRKALFELAEDVSDPDEHPFGLDTEPVSSLYESIGEYRKGGHHPIDIGDILNDRYQVFNKLGDGGYGIVWLCFDQKTDLWRAVKILRADQSNPESQELKFWNEFAAEDQPAFAPPIEYFWVDGPNGRHLCFVFVLSGPHLQQVQGTADLESMKKAFRRATEALSYLHNKGFCHSDFTISNILHKIHGLDTMSKGDMMETIGPPKRDAFEVVSGCKPTRRQPKHLIWRLDCRAFRPFIVPGEVVVVDFGGAFRVSDPPETFIGIPINNMAPELFFGMVPSPASDMWALACNIMALYGAPYFGKEENDVLDQNFRCNTSGSVLDDMERCLGALPSKFRDAYDESHQGFQPAARDPGGRLMWCLGNRDPKALRRWRRAEARRTGCDDPFEGRLLESLGRFNISGSEFHNLLDLLRNMLKMDPDDSGFKCILERDIVIPSVGCISQVNN</sequence>
<feature type="domain" description="Protein kinase" evidence="7">
    <location>
        <begin position="70"/>
        <end position="361"/>
    </location>
</feature>
<keyword evidence="9" id="KW-1185">Reference proteome</keyword>
<dbReference type="EMBL" id="JAFIMR010000055">
    <property type="protein sequence ID" value="KAI1853887.1"/>
    <property type="molecule type" value="Genomic_DNA"/>
</dbReference>
<dbReference type="GO" id="GO:0005634">
    <property type="term" value="C:nucleus"/>
    <property type="evidence" value="ECO:0007669"/>
    <property type="project" value="TreeGrafter"/>
</dbReference>
<dbReference type="AlphaFoldDB" id="A0A9Q0AGL7"/>
<keyword evidence="5 6" id="KW-0067">ATP-binding</keyword>
<accession>A0A9Q0AGL7</accession>
<keyword evidence="4" id="KW-0418">Kinase</keyword>
<dbReference type="GO" id="GO:0005524">
    <property type="term" value="F:ATP binding"/>
    <property type="evidence" value="ECO:0007669"/>
    <property type="project" value="UniProtKB-UniRule"/>
</dbReference>
<organism evidence="8 9">
    <name type="scientific">Neoarthrinium moseri</name>
    <dbReference type="NCBI Taxonomy" id="1658444"/>
    <lineage>
        <taxon>Eukaryota</taxon>
        <taxon>Fungi</taxon>
        <taxon>Dikarya</taxon>
        <taxon>Ascomycota</taxon>
        <taxon>Pezizomycotina</taxon>
        <taxon>Sordariomycetes</taxon>
        <taxon>Xylariomycetidae</taxon>
        <taxon>Amphisphaeriales</taxon>
        <taxon>Apiosporaceae</taxon>
        <taxon>Neoarthrinium</taxon>
    </lineage>
</organism>
<evidence type="ECO:0000256" key="1">
    <source>
        <dbReference type="ARBA" id="ARBA00022527"/>
    </source>
</evidence>
<dbReference type="InterPro" id="IPR017441">
    <property type="entry name" value="Protein_kinase_ATP_BS"/>
</dbReference>
<evidence type="ECO:0000256" key="5">
    <source>
        <dbReference type="ARBA" id="ARBA00022840"/>
    </source>
</evidence>
<evidence type="ECO:0000313" key="8">
    <source>
        <dbReference type="EMBL" id="KAI1853887.1"/>
    </source>
</evidence>
<evidence type="ECO:0000259" key="7">
    <source>
        <dbReference type="PROSITE" id="PS50011"/>
    </source>
</evidence>
<dbReference type="Pfam" id="PF00069">
    <property type="entry name" value="Pkinase"/>
    <property type="match status" value="1"/>
</dbReference>
<keyword evidence="3 6" id="KW-0547">Nucleotide-binding</keyword>
<dbReference type="InterPro" id="IPR051175">
    <property type="entry name" value="CLK_kinases"/>
</dbReference>
<dbReference type="PROSITE" id="PS50011">
    <property type="entry name" value="PROTEIN_KINASE_DOM"/>
    <property type="match status" value="1"/>
</dbReference>